<evidence type="ECO:0000313" key="3">
    <source>
        <dbReference type="WBParaSite" id="NBR_0000546701-mRNA-1"/>
    </source>
</evidence>
<gene>
    <name evidence="1" type="ORF">NBR_LOCUS5468</name>
</gene>
<reference evidence="3" key="1">
    <citation type="submission" date="2017-02" db="UniProtKB">
        <authorList>
            <consortium name="WormBaseParasite"/>
        </authorList>
    </citation>
    <scope>IDENTIFICATION</scope>
</reference>
<proteinExistence type="predicted"/>
<evidence type="ECO:0000313" key="1">
    <source>
        <dbReference type="EMBL" id="VDL69057.1"/>
    </source>
</evidence>
<reference evidence="1 2" key="2">
    <citation type="submission" date="2018-11" db="EMBL/GenBank/DDBJ databases">
        <authorList>
            <consortium name="Pathogen Informatics"/>
        </authorList>
    </citation>
    <scope>NUCLEOTIDE SEQUENCE [LARGE SCALE GENOMIC DNA]</scope>
</reference>
<dbReference type="AlphaFoldDB" id="A0A0N4XSG5"/>
<protein>
    <submittedName>
        <fullName evidence="3">Intraflagellar transport protein 57 homolog</fullName>
    </submittedName>
</protein>
<dbReference type="WBParaSite" id="NBR_0000546701-mRNA-1">
    <property type="protein sequence ID" value="NBR_0000546701-mRNA-1"/>
    <property type="gene ID" value="NBR_0000546701"/>
</dbReference>
<organism evidence="3">
    <name type="scientific">Nippostrongylus brasiliensis</name>
    <name type="common">Rat hookworm</name>
    <dbReference type="NCBI Taxonomy" id="27835"/>
    <lineage>
        <taxon>Eukaryota</taxon>
        <taxon>Metazoa</taxon>
        <taxon>Ecdysozoa</taxon>
        <taxon>Nematoda</taxon>
        <taxon>Chromadorea</taxon>
        <taxon>Rhabditida</taxon>
        <taxon>Rhabditina</taxon>
        <taxon>Rhabditomorpha</taxon>
        <taxon>Strongyloidea</taxon>
        <taxon>Heligmosomidae</taxon>
        <taxon>Nippostrongylus</taxon>
    </lineage>
</organism>
<keyword evidence="2" id="KW-1185">Reference proteome</keyword>
<evidence type="ECO:0000313" key="2">
    <source>
        <dbReference type="Proteomes" id="UP000271162"/>
    </source>
</evidence>
<accession>A0A0N4XSG5</accession>
<dbReference type="EMBL" id="UYSL01013326">
    <property type="protein sequence ID" value="VDL69057.1"/>
    <property type="molecule type" value="Genomic_DNA"/>
</dbReference>
<sequence length="115" mass="13329">MVEWEIPILANEQETLDNLKIKGVSFTERITTLTENLSYIQTLADTFDKAFESLEIEQQQQEEKAHEDYPEAAWDLEAKLKTMLGKLREKEAAANSRRDCLTQLQQQRQTDIARG</sequence>
<dbReference type="Proteomes" id="UP000271162">
    <property type="component" value="Unassembled WGS sequence"/>
</dbReference>
<name>A0A0N4XSG5_NIPBR</name>